<dbReference type="Proteomes" id="UP000533476">
    <property type="component" value="Unassembled WGS sequence"/>
</dbReference>
<dbReference type="EMBL" id="JABBVZ010000020">
    <property type="protein sequence ID" value="NMP22289.1"/>
    <property type="molecule type" value="Genomic_DNA"/>
</dbReference>
<dbReference type="AlphaFoldDB" id="A0A7Y0L2W1"/>
<protein>
    <submittedName>
        <fullName evidence="6">Aspartate aminotransferase family protein</fullName>
    </submittedName>
</protein>
<sequence length="417" mass="45038">MDDILDGYGAYMNPSLARTYRFMGLNHAEYTGQGAVVTDADGVDYLDCAGGYGVFVQGYRHPRIVAAAHEQLDLMPLSSRVLVSPRQVELAQRLQELTPGDLSYSFFCNSGAEAVEAALKFARASTGRSLIISTEGAFHGKSYGALSVSGRDLYQTPFKPLLPDVVRIPYGDLEALQAVMSDAVAGVIVEPIQGEGGVIVPPDNYLPGIRDLCDKYGASMIVDEVQTGIGHTGKLFAIEHSGVVPDLLCLAKALGGGVMPIGAVVGRPWVWRLFDSSPLIHTSTFGGNPLACRVGRVALDVTVEEKLPERAAELGAWFIPELKQLMTRHPRLIRDVRGRGLMIGIEFTAPGVGGMVMSELFQRHVLAVYTLNNERVLRLLPPLVIEKAQLETVLSHLGAALDQVELVADDLWESTAD</sequence>
<dbReference type="Pfam" id="PF00202">
    <property type="entry name" value="Aminotran_3"/>
    <property type="match status" value="1"/>
</dbReference>
<dbReference type="RefSeq" id="WP_169098457.1">
    <property type="nucleotide sequence ID" value="NZ_JABBVZ010000020.1"/>
</dbReference>
<dbReference type="InterPro" id="IPR015424">
    <property type="entry name" value="PyrdxlP-dep_Trfase"/>
</dbReference>
<dbReference type="InterPro" id="IPR005814">
    <property type="entry name" value="Aminotrans_3"/>
</dbReference>
<evidence type="ECO:0000313" key="6">
    <source>
        <dbReference type="EMBL" id="NMP22289.1"/>
    </source>
</evidence>
<dbReference type="InterPro" id="IPR015421">
    <property type="entry name" value="PyrdxlP-dep_Trfase_major"/>
</dbReference>
<dbReference type="InterPro" id="IPR015422">
    <property type="entry name" value="PyrdxlP-dep_Trfase_small"/>
</dbReference>
<keyword evidence="7" id="KW-1185">Reference proteome</keyword>
<dbReference type="InterPro" id="IPR049704">
    <property type="entry name" value="Aminotrans_3_PPA_site"/>
</dbReference>
<evidence type="ECO:0000256" key="2">
    <source>
        <dbReference type="ARBA" id="ARBA00022576"/>
    </source>
</evidence>
<accession>A0A7Y0L2W1</accession>
<comment type="caution">
    <text evidence="6">The sequence shown here is derived from an EMBL/GenBank/DDBJ whole genome shotgun (WGS) entry which is preliminary data.</text>
</comment>
<evidence type="ECO:0000256" key="5">
    <source>
        <dbReference type="RuleBase" id="RU003560"/>
    </source>
</evidence>
<reference evidence="6 7" key="1">
    <citation type="submission" date="2020-04" db="EMBL/GenBank/DDBJ databases">
        <authorList>
            <person name="Zhang R."/>
            <person name="Schippers A."/>
        </authorList>
    </citation>
    <scope>NUCLEOTIDE SEQUENCE [LARGE SCALE GENOMIC DNA]</scope>
    <source>
        <strain evidence="6 7">DSM 109850</strain>
    </source>
</reference>
<dbReference type="GO" id="GO:0008483">
    <property type="term" value="F:transaminase activity"/>
    <property type="evidence" value="ECO:0007669"/>
    <property type="project" value="UniProtKB-KW"/>
</dbReference>
<comment type="cofactor">
    <cofactor evidence="1">
        <name>pyridoxal 5'-phosphate</name>
        <dbReference type="ChEBI" id="CHEBI:597326"/>
    </cofactor>
</comment>
<dbReference type="GO" id="GO:0030170">
    <property type="term" value="F:pyridoxal phosphate binding"/>
    <property type="evidence" value="ECO:0007669"/>
    <property type="project" value="InterPro"/>
</dbReference>
<evidence type="ECO:0000256" key="1">
    <source>
        <dbReference type="ARBA" id="ARBA00001933"/>
    </source>
</evidence>
<dbReference type="Gene3D" id="3.90.1150.10">
    <property type="entry name" value="Aspartate Aminotransferase, domain 1"/>
    <property type="match status" value="1"/>
</dbReference>
<dbReference type="PROSITE" id="PS00600">
    <property type="entry name" value="AA_TRANSFER_CLASS_3"/>
    <property type="match status" value="1"/>
</dbReference>
<dbReference type="SUPFAM" id="SSF53383">
    <property type="entry name" value="PLP-dependent transferases"/>
    <property type="match status" value="1"/>
</dbReference>
<name>A0A7Y0L2W1_9FIRM</name>
<comment type="similarity">
    <text evidence="5">Belongs to the class-III pyridoxal-phosphate-dependent aminotransferase family.</text>
</comment>
<evidence type="ECO:0000313" key="7">
    <source>
        <dbReference type="Proteomes" id="UP000533476"/>
    </source>
</evidence>
<dbReference type="CDD" id="cd00610">
    <property type="entry name" value="OAT_like"/>
    <property type="match status" value="1"/>
</dbReference>
<proteinExistence type="inferred from homology"/>
<gene>
    <name evidence="6" type="ORF">HIJ39_07975</name>
</gene>
<organism evidence="6 7">
    <name type="scientific">Sulfobacillus harzensis</name>
    <dbReference type="NCBI Taxonomy" id="2729629"/>
    <lineage>
        <taxon>Bacteria</taxon>
        <taxon>Bacillati</taxon>
        <taxon>Bacillota</taxon>
        <taxon>Clostridia</taxon>
        <taxon>Eubacteriales</taxon>
        <taxon>Clostridiales Family XVII. Incertae Sedis</taxon>
        <taxon>Sulfobacillus</taxon>
    </lineage>
</organism>
<keyword evidence="3 6" id="KW-0808">Transferase</keyword>
<dbReference type="PANTHER" id="PTHR11986:SF79">
    <property type="entry name" value="ACETYLORNITHINE AMINOTRANSFERASE, MITOCHONDRIAL"/>
    <property type="match status" value="1"/>
</dbReference>
<keyword evidence="2 6" id="KW-0032">Aminotransferase</keyword>
<evidence type="ECO:0000256" key="4">
    <source>
        <dbReference type="ARBA" id="ARBA00022898"/>
    </source>
</evidence>
<dbReference type="GO" id="GO:0042802">
    <property type="term" value="F:identical protein binding"/>
    <property type="evidence" value="ECO:0007669"/>
    <property type="project" value="TreeGrafter"/>
</dbReference>
<evidence type="ECO:0000256" key="3">
    <source>
        <dbReference type="ARBA" id="ARBA00022679"/>
    </source>
</evidence>
<dbReference type="InterPro" id="IPR050103">
    <property type="entry name" value="Class-III_PLP-dep_AT"/>
</dbReference>
<dbReference type="PIRSF" id="PIRSF000521">
    <property type="entry name" value="Transaminase_4ab_Lys_Orn"/>
    <property type="match status" value="1"/>
</dbReference>
<dbReference type="Gene3D" id="3.40.640.10">
    <property type="entry name" value="Type I PLP-dependent aspartate aminotransferase-like (Major domain)"/>
    <property type="match status" value="1"/>
</dbReference>
<dbReference type="PANTHER" id="PTHR11986">
    <property type="entry name" value="AMINOTRANSFERASE CLASS III"/>
    <property type="match status" value="1"/>
</dbReference>
<dbReference type="FunFam" id="3.40.640.10:FF:000004">
    <property type="entry name" value="Acetylornithine aminotransferase"/>
    <property type="match status" value="1"/>
</dbReference>
<keyword evidence="4 5" id="KW-0663">Pyridoxal phosphate</keyword>